<feature type="transmembrane region" description="Helical" evidence="1">
    <location>
        <begin position="84"/>
        <end position="110"/>
    </location>
</feature>
<keyword evidence="1" id="KW-0812">Transmembrane</keyword>
<organism evidence="2">
    <name type="scientific">bioreactor metagenome</name>
    <dbReference type="NCBI Taxonomy" id="1076179"/>
    <lineage>
        <taxon>unclassified sequences</taxon>
        <taxon>metagenomes</taxon>
        <taxon>ecological metagenomes</taxon>
    </lineage>
</organism>
<feature type="transmembrane region" description="Helical" evidence="1">
    <location>
        <begin position="7"/>
        <end position="25"/>
    </location>
</feature>
<gene>
    <name evidence="2" type="ORF">SDC9_89835</name>
</gene>
<proteinExistence type="predicted"/>
<sequence>MIRLSLIAIYLACLSLMVFVGLNYHEISPGLADWRSDGPFFCAELLSSGEDDSAMLLAFALFALPLVLRIILFNRRVATFELTMFLCCGLATAFALWLASLDCASIFYTAFVVPDLFWASALFALPVATLSLFALRKSK</sequence>
<accession>A0A644ZQM1</accession>
<feature type="transmembrane region" description="Helical" evidence="1">
    <location>
        <begin position="54"/>
        <end position="72"/>
    </location>
</feature>
<keyword evidence="1" id="KW-0472">Membrane</keyword>
<evidence type="ECO:0000313" key="2">
    <source>
        <dbReference type="EMBL" id="MPM43162.1"/>
    </source>
</evidence>
<evidence type="ECO:0000256" key="1">
    <source>
        <dbReference type="SAM" id="Phobius"/>
    </source>
</evidence>
<dbReference type="AlphaFoldDB" id="A0A644ZQM1"/>
<reference evidence="2" key="1">
    <citation type="submission" date="2019-08" db="EMBL/GenBank/DDBJ databases">
        <authorList>
            <person name="Kucharzyk K."/>
            <person name="Murdoch R.W."/>
            <person name="Higgins S."/>
            <person name="Loffler F."/>
        </authorList>
    </citation>
    <scope>NUCLEOTIDE SEQUENCE</scope>
</reference>
<feature type="transmembrane region" description="Helical" evidence="1">
    <location>
        <begin position="116"/>
        <end position="135"/>
    </location>
</feature>
<dbReference type="EMBL" id="VSSQ01009999">
    <property type="protein sequence ID" value="MPM43162.1"/>
    <property type="molecule type" value="Genomic_DNA"/>
</dbReference>
<name>A0A644ZQM1_9ZZZZ</name>
<keyword evidence="1" id="KW-1133">Transmembrane helix</keyword>
<protein>
    <submittedName>
        <fullName evidence="2">Uncharacterized protein</fullName>
    </submittedName>
</protein>
<comment type="caution">
    <text evidence="2">The sequence shown here is derived from an EMBL/GenBank/DDBJ whole genome shotgun (WGS) entry which is preliminary data.</text>
</comment>